<evidence type="ECO:0000313" key="3">
    <source>
        <dbReference type="EMBL" id="CAH2353205.1"/>
    </source>
</evidence>
<dbReference type="EMBL" id="CAKXYY010000009">
    <property type="protein sequence ID" value="CAH2353205.1"/>
    <property type="molecule type" value="Genomic_DNA"/>
</dbReference>
<dbReference type="InterPro" id="IPR012981">
    <property type="entry name" value="PIH1_N"/>
</dbReference>
<dbReference type="GO" id="GO:0005737">
    <property type="term" value="C:cytoplasm"/>
    <property type="evidence" value="ECO:0007669"/>
    <property type="project" value="TreeGrafter"/>
</dbReference>
<dbReference type="PANTHER" id="PTHR22997">
    <property type="entry name" value="PIH1 DOMAIN-CONTAINING PROTEIN 1"/>
    <property type="match status" value="1"/>
</dbReference>
<keyword evidence="4" id="KW-1185">Reference proteome</keyword>
<dbReference type="Proteomes" id="UP000837801">
    <property type="component" value="Unassembled WGS sequence"/>
</dbReference>
<gene>
    <name evidence="3" type="ORF">CLIB1423_09S05138</name>
</gene>
<name>A0A9P0QQT7_9ASCO</name>
<dbReference type="InterPro" id="IPR050734">
    <property type="entry name" value="PIH1/Kintoun_subfamily"/>
</dbReference>
<evidence type="ECO:0000259" key="2">
    <source>
        <dbReference type="Pfam" id="PF08190"/>
    </source>
</evidence>
<feature type="domain" description="PIH1 N-terminal" evidence="2">
    <location>
        <begin position="5"/>
        <end position="153"/>
    </location>
</feature>
<proteinExistence type="inferred from homology"/>
<dbReference type="GO" id="GO:0097255">
    <property type="term" value="C:R2TP complex"/>
    <property type="evidence" value="ECO:0007669"/>
    <property type="project" value="TreeGrafter"/>
</dbReference>
<comment type="similarity">
    <text evidence="1">Belongs to the PIH1 family.</text>
</comment>
<accession>A0A9P0QQT7</accession>
<dbReference type="Pfam" id="PF08190">
    <property type="entry name" value="PIH1"/>
    <property type="match status" value="1"/>
</dbReference>
<reference evidence="3" key="1">
    <citation type="submission" date="2022-03" db="EMBL/GenBank/DDBJ databases">
        <authorList>
            <person name="Legras J.-L."/>
            <person name="Devillers H."/>
            <person name="Grondin C."/>
        </authorList>
    </citation>
    <scope>NUCLEOTIDE SEQUENCE</scope>
    <source>
        <strain evidence="3">CLIB 1423</strain>
    </source>
</reference>
<dbReference type="GO" id="GO:0006364">
    <property type="term" value="P:rRNA processing"/>
    <property type="evidence" value="ECO:0007669"/>
    <property type="project" value="TreeGrafter"/>
</dbReference>
<evidence type="ECO:0000313" key="4">
    <source>
        <dbReference type="Proteomes" id="UP000837801"/>
    </source>
</evidence>
<dbReference type="OrthoDB" id="5135119at2759"/>
<evidence type="ECO:0000256" key="1">
    <source>
        <dbReference type="ARBA" id="ARBA00008511"/>
    </source>
</evidence>
<dbReference type="PANTHER" id="PTHR22997:SF0">
    <property type="entry name" value="PIH1 DOMAIN-CONTAINING PROTEIN 1"/>
    <property type="match status" value="1"/>
</dbReference>
<sequence>MIVESADIVTLNPKEGFVVKTKIIDATDYNKYNISTKVFINLCHDPLVPKPPQDFDPTVVFPLIINNQWEIPIITSREKESKDKKGQPSLVYDCCINSTCFRWCQINADLRSILIEWCIEAVEIMYSVVLEREYSIPKMLSKGELTKTEILKSELEGSIQKKMDHIADETMGLLEEMRENEENDVDLNEELPDIMNVGGGKKKSLIQEIDDTVISDVKKKSKVSNKSEKKLDIEVSQGAGTDGADDADDSFGLKALKTTKLTKQPRAKIEETSTLTPKEKNSLISELVSLEHTLTKQATKEGECFKIHLPTLIHGHEVNVRYSFVQEKIVISHDDKVALEIDCRIDAGTLKVFWVGKEKNLYIFGKSL</sequence>
<comment type="caution">
    <text evidence="3">The sequence shown here is derived from an EMBL/GenBank/DDBJ whole genome shotgun (WGS) entry which is preliminary data.</text>
</comment>
<dbReference type="GO" id="GO:0000492">
    <property type="term" value="P:box C/D snoRNP assembly"/>
    <property type="evidence" value="ECO:0007669"/>
    <property type="project" value="TreeGrafter"/>
</dbReference>
<organism evidence="3 4">
    <name type="scientific">[Candida] railenensis</name>
    <dbReference type="NCBI Taxonomy" id="45579"/>
    <lineage>
        <taxon>Eukaryota</taxon>
        <taxon>Fungi</taxon>
        <taxon>Dikarya</taxon>
        <taxon>Ascomycota</taxon>
        <taxon>Saccharomycotina</taxon>
        <taxon>Pichiomycetes</taxon>
        <taxon>Debaryomycetaceae</taxon>
        <taxon>Kurtzmaniella</taxon>
    </lineage>
</organism>
<protein>
    <submittedName>
        <fullName evidence="3">Protein interacting with Hsp90 1</fullName>
    </submittedName>
</protein>
<dbReference type="AlphaFoldDB" id="A0A9P0QQT7"/>
<dbReference type="GO" id="GO:1990904">
    <property type="term" value="C:ribonucleoprotein complex"/>
    <property type="evidence" value="ECO:0007669"/>
    <property type="project" value="TreeGrafter"/>
</dbReference>